<name>A0A345XQU2_9ACTN</name>
<dbReference type="PANTHER" id="PTHR42705:SF2">
    <property type="entry name" value="BIFUNCTIONAL NON-HOMOLOGOUS END JOINING PROTEIN LIGD"/>
    <property type="match status" value="1"/>
</dbReference>
<dbReference type="Gene3D" id="3.90.920.10">
    <property type="entry name" value="DNA primase, PRIM domain"/>
    <property type="match status" value="1"/>
</dbReference>
<protein>
    <submittedName>
        <fullName evidence="3">ATP-dependent DNA ligase</fullName>
    </submittedName>
</protein>
<dbReference type="InterPro" id="IPR052171">
    <property type="entry name" value="NHEJ_LigD"/>
</dbReference>
<evidence type="ECO:0000256" key="1">
    <source>
        <dbReference type="SAM" id="MobiDB-lite"/>
    </source>
</evidence>
<dbReference type="NCBIfam" id="TIGR02778">
    <property type="entry name" value="ligD_pol"/>
    <property type="match status" value="1"/>
</dbReference>
<evidence type="ECO:0000313" key="3">
    <source>
        <dbReference type="EMBL" id="AXK34008.1"/>
    </source>
</evidence>
<proteinExistence type="predicted"/>
<evidence type="ECO:0000313" key="4">
    <source>
        <dbReference type="Proteomes" id="UP000254425"/>
    </source>
</evidence>
<dbReference type="Proteomes" id="UP000254425">
    <property type="component" value="Chromosome"/>
</dbReference>
<dbReference type="PANTHER" id="PTHR42705">
    <property type="entry name" value="BIFUNCTIONAL NON-HOMOLOGOUS END JOINING PROTEIN LIGD"/>
    <property type="match status" value="1"/>
</dbReference>
<dbReference type="AlphaFoldDB" id="A0A345XQU2"/>
<dbReference type="GO" id="GO:0016874">
    <property type="term" value="F:ligase activity"/>
    <property type="evidence" value="ECO:0007669"/>
    <property type="project" value="UniProtKB-KW"/>
</dbReference>
<organism evidence="3 4">
    <name type="scientific">Streptomyces armeniacus</name>
    <dbReference type="NCBI Taxonomy" id="83291"/>
    <lineage>
        <taxon>Bacteria</taxon>
        <taxon>Bacillati</taxon>
        <taxon>Actinomycetota</taxon>
        <taxon>Actinomycetes</taxon>
        <taxon>Kitasatosporales</taxon>
        <taxon>Streptomycetaceae</taxon>
        <taxon>Streptomyces</taxon>
    </lineage>
</organism>
<dbReference type="SUPFAM" id="SSF56747">
    <property type="entry name" value="Prim-pol domain"/>
    <property type="match status" value="1"/>
</dbReference>
<dbReference type="RefSeq" id="WP_208879207.1">
    <property type="nucleotide sequence ID" value="NZ_CP031320.1"/>
</dbReference>
<feature type="domain" description="DNA ligase D polymerase" evidence="2">
    <location>
        <begin position="30"/>
        <end position="279"/>
    </location>
</feature>
<reference evidence="3 4" key="1">
    <citation type="submission" date="2018-07" db="EMBL/GenBank/DDBJ databases">
        <title>Draft genome of the type strain Streptomyces armeniacus ATCC 15676.</title>
        <authorList>
            <person name="Labana P."/>
            <person name="Gosse J.T."/>
            <person name="Boddy C.N."/>
        </authorList>
    </citation>
    <scope>NUCLEOTIDE SEQUENCE [LARGE SCALE GENOMIC DNA]</scope>
    <source>
        <strain evidence="3 4">ATCC 15676</strain>
    </source>
</reference>
<dbReference type="KEGG" id="sarm:DVA86_16435"/>
<dbReference type="Pfam" id="PF21686">
    <property type="entry name" value="LigD_Prim-Pol"/>
    <property type="match status" value="1"/>
</dbReference>
<accession>A0A345XQU2</accession>
<dbReference type="InterPro" id="IPR014145">
    <property type="entry name" value="LigD_pol_dom"/>
</dbReference>
<gene>
    <name evidence="3" type="ORF">DVA86_16435</name>
</gene>
<sequence>MTERQEIRAGRRKITLHRPDKVLFPDDGLTKRDLVEHYRAVSRAMLPQLRDRPLMMVRHPDGIKRHGVVQKNVPEHFPDWIHRVELPKQDGTVTHVVCDDQATLLYLADQACVTPHRFLSRADAPDHPDRLIFDLDPSGDADFEDVRWAAQRVCDLLEDELGLPVQLMTTGSSGLHLIVPLDRRAPFDDVREFAGDAASLLARRHPDRLTVEQRKSARGSRIYLDVQRNAYAQTAVAPYAVRALPGAPVAMPLARDELDDPGLGARRWTVSTAGDRATKSPWSGAPRPRSLRRARRRLASAT</sequence>
<dbReference type="EMBL" id="CP031320">
    <property type="protein sequence ID" value="AXK34008.1"/>
    <property type="molecule type" value="Genomic_DNA"/>
</dbReference>
<feature type="region of interest" description="Disordered" evidence="1">
    <location>
        <begin position="270"/>
        <end position="302"/>
    </location>
</feature>
<keyword evidence="4" id="KW-1185">Reference proteome</keyword>
<keyword evidence="3" id="KW-0436">Ligase</keyword>
<evidence type="ECO:0000259" key="2">
    <source>
        <dbReference type="Pfam" id="PF21686"/>
    </source>
</evidence>
<dbReference type="CDD" id="cd04861">
    <property type="entry name" value="LigD_Pol_like"/>
    <property type="match status" value="1"/>
</dbReference>
<feature type="compositionally biased region" description="Basic residues" evidence="1">
    <location>
        <begin position="289"/>
        <end position="302"/>
    </location>
</feature>